<evidence type="ECO:0000313" key="2">
    <source>
        <dbReference type="Proteomes" id="UP000243006"/>
    </source>
</evidence>
<dbReference type="InterPro" id="IPR029033">
    <property type="entry name" value="His_PPase_superfam"/>
</dbReference>
<comment type="caution">
    <text evidence="1">The sequence shown here is derived from an EMBL/GenBank/DDBJ whole genome shotgun (WGS) entry which is preliminary data.</text>
</comment>
<dbReference type="PANTHER" id="PTHR16469">
    <property type="entry name" value="UBIQUITIN-ASSOCIATED AND SH3 DOMAIN-CONTAINING BA-RELATED"/>
    <property type="match status" value="1"/>
</dbReference>
<dbReference type="PANTHER" id="PTHR16469:SF27">
    <property type="entry name" value="UBIQUITIN-ASSOCIATED AND SH3 DOMAIN-CONTAINING BA-RELATED"/>
    <property type="match status" value="1"/>
</dbReference>
<dbReference type="Proteomes" id="UP000243006">
    <property type="component" value="Unassembled WGS sequence"/>
</dbReference>
<dbReference type="Gene3D" id="3.40.50.1240">
    <property type="entry name" value="Phosphoglycerate mutase-like"/>
    <property type="match status" value="1"/>
</dbReference>
<dbReference type="AlphaFoldDB" id="A0A1Y3E6Y4"/>
<dbReference type="CDD" id="cd07067">
    <property type="entry name" value="HP_PGM_like"/>
    <property type="match status" value="1"/>
</dbReference>
<evidence type="ECO:0000313" key="1">
    <source>
        <dbReference type="EMBL" id="OUC39577.1"/>
    </source>
</evidence>
<dbReference type="InterPro" id="IPR051710">
    <property type="entry name" value="Phosphatase_SH3-domain"/>
</dbReference>
<accession>A0A1Y3E6Y4</accession>
<dbReference type="EMBL" id="LVZM01023998">
    <property type="protein sequence ID" value="OUC39577.1"/>
    <property type="molecule type" value="Genomic_DNA"/>
</dbReference>
<gene>
    <name evidence="1" type="ORF">D917_00064</name>
</gene>
<dbReference type="GO" id="GO:0016791">
    <property type="term" value="F:phosphatase activity"/>
    <property type="evidence" value="ECO:0007669"/>
    <property type="project" value="UniProtKB-ARBA"/>
</dbReference>
<sequence>MLYSIAPDDDQPKPFVPVDRKIETCQIANQVDSQGRIAKFPEKVVPTELPIMNDGNLHEVGASDQQVLYEIKTGKTNAGKYSVDKEGVVANAATDILDALAPAKLNDALECIHLEMDQKGAVAGNQINESPHGLTVVAEPTGRRVMLMRNAERIDRTFPEWIDVSFNDKGKYKSYDLNQPLEIPMRQDGHEAYRVDSPITELGNITAMMLGRAMKFRKYLPYKIFVSPAFRCIQTCHGFLKSVEDPLLKEGNILFVVHSTTIDAITRFLNGKNIGNVSQEMLKSVEKNFPYSSVLIYEELADNTWRLMPDALPSITYLDLHWIASLYFTFECHGAIKVDILLPLLIVRSEIFFAKMQSDLTAFSFRLSEYRWLFNFRKAERQAGCANMRIRFRSKTFSCMFIALDYFSLNSMTS</sequence>
<dbReference type="SUPFAM" id="SSF53254">
    <property type="entry name" value="Phosphoglycerate mutase-like"/>
    <property type="match status" value="1"/>
</dbReference>
<organism evidence="1 2">
    <name type="scientific">Trichinella nativa</name>
    <dbReference type="NCBI Taxonomy" id="6335"/>
    <lineage>
        <taxon>Eukaryota</taxon>
        <taxon>Metazoa</taxon>
        <taxon>Ecdysozoa</taxon>
        <taxon>Nematoda</taxon>
        <taxon>Enoplea</taxon>
        <taxon>Dorylaimia</taxon>
        <taxon>Trichinellida</taxon>
        <taxon>Trichinellidae</taxon>
        <taxon>Trichinella</taxon>
    </lineage>
</organism>
<reference evidence="1 2" key="1">
    <citation type="submission" date="2015-04" db="EMBL/GenBank/DDBJ databases">
        <title>Draft genome of the roundworm Trichinella nativa.</title>
        <authorList>
            <person name="Mitreva M."/>
        </authorList>
    </citation>
    <scope>NUCLEOTIDE SEQUENCE [LARGE SCALE GENOMIC DNA]</scope>
    <source>
        <strain evidence="1 2">ISS45</strain>
    </source>
</reference>
<proteinExistence type="predicted"/>
<protein>
    <submittedName>
        <fullName evidence="1">Putative phosphoglycerate mutase family protein</fullName>
    </submittedName>
</protein>
<name>A0A1Y3E6Y4_9BILA</name>
<dbReference type="InterPro" id="IPR013078">
    <property type="entry name" value="His_Pase_superF_clade-1"/>
</dbReference>